<feature type="transmembrane region" description="Helical" evidence="2">
    <location>
        <begin position="90"/>
        <end position="116"/>
    </location>
</feature>
<evidence type="ECO:0000256" key="2">
    <source>
        <dbReference type="SAM" id="Phobius"/>
    </source>
</evidence>
<keyword evidence="2" id="KW-1133">Transmembrane helix</keyword>
<dbReference type="eggNOG" id="arCOG14514">
    <property type="taxonomic scope" value="Archaea"/>
</dbReference>
<feature type="transmembrane region" description="Helical" evidence="2">
    <location>
        <begin position="123"/>
        <end position="145"/>
    </location>
</feature>
<dbReference type="PaxDb" id="589924-Ferp_0590"/>
<dbReference type="Proteomes" id="UP000002613">
    <property type="component" value="Chromosome"/>
</dbReference>
<accession>D3S3C9</accession>
<evidence type="ECO:0000313" key="4">
    <source>
        <dbReference type="EMBL" id="ADC64762.1"/>
    </source>
</evidence>
<feature type="domain" description="DUF5658" evidence="3">
    <location>
        <begin position="54"/>
        <end position="146"/>
    </location>
</feature>
<dbReference type="AlphaFoldDB" id="D3S3C9"/>
<organism evidence="4 5">
    <name type="scientific">Ferroglobus placidus (strain DSM 10642 / AEDII12DO)</name>
    <dbReference type="NCBI Taxonomy" id="589924"/>
    <lineage>
        <taxon>Archaea</taxon>
        <taxon>Methanobacteriati</taxon>
        <taxon>Methanobacteriota</taxon>
        <taxon>Archaeoglobi</taxon>
        <taxon>Archaeoglobales</taxon>
        <taxon>Archaeoglobaceae</taxon>
        <taxon>Ferroglobus</taxon>
    </lineage>
</organism>
<dbReference type="KEGG" id="fpl:Ferp_0590"/>
<dbReference type="InterPro" id="IPR043717">
    <property type="entry name" value="DUF5658"/>
</dbReference>
<evidence type="ECO:0000259" key="3">
    <source>
        <dbReference type="Pfam" id="PF18902"/>
    </source>
</evidence>
<evidence type="ECO:0000313" key="5">
    <source>
        <dbReference type="Proteomes" id="UP000002613"/>
    </source>
</evidence>
<feature type="region of interest" description="Disordered" evidence="1">
    <location>
        <begin position="1"/>
        <end position="23"/>
    </location>
</feature>
<keyword evidence="5" id="KW-1185">Reference proteome</keyword>
<feature type="transmembrane region" description="Helical" evidence="2">
    <location>
        <begin position="47"/>
        <end position="70"/>
    </location>
</feature>
<keyword evidence="2" id="KW-0812">Transmembrane</keyword>
<feature type="compositionally biased region" description="Basic and acidic residues" evidence="1">
    <location>
        <begin position="1"/>
        <end position="10"/>
    </location>
</feature>
<reference evidence="4 5" key="2">
    <citation type="journal article" date="2011" name="Stand. Genomic Sci.">
        <title>Complete genome sequence of Ferroglobus placidus AEDII12DO.</title>
        <authorList>
            <person name="Anderson I."/>
            <person name="Risso C."/>
            <person name="Holmes D."/>
            <person name="Lucas S."/>
            <person name="Copeland A."/>
            <person name="Lapidus A."/>
            <person name="Cheng J.F."/>
            <person name="Bruce D."/>
            <person name="Goodwin L."/>
            <person name="Pitluck S."/>
            <person name="Saunders E."/>
            <person name="Brettin T."/>
            <person name="Detter J.C."/>
            <person name="Han C."/>
            <person name="Tapia R."/>
            <person name="Larimer F."/>
            <person name="Land M."/>
            <person name="Hauser L."/>
            <person name="Woyke T."/>
            <person name="Lovley D."/>
            <person name="Kyrpides N."/>
            <person name="Ivanova N."/>
        </authorList>
    </citation>
    <scope>NUCLEOTIDE SEQUENCE [LARGE SCALE GENOMIC DNA]</scope>
    <source>
        <strain evidence="5">DSM 10642 / AEDII12DO</strain>
    </source>
</reference>
<dbReference type="RefSeq" id="WP_012965108.1">
    <property type="nucleotide sequence ID" value="NC_013849.1"/>
</dbReference>
<keyword evidence="2" id="KW-0472">Membrane</keyword>
<dbReference type="Pfam" id="PF18902">
    <property type="entry name" value="DUF5658"/>
    <property type="match status" value="1"/>
</dbReference>
<dbReference type="GeneID" id="8778091"/>
<gene>
    <name evidence="4" type="ordered locus">Ferp_0590</name>
</gene>
<name>D3S3C9_FERPA</name>
<reference evidence="5" key="1">
    <citation type="submission" date="2010-02" db="EMBL/GenBank/DDBJ databases">
        <title>Complete sequence of Ferroglobus placidus DSM 10642.</title>
        <authorList>
            <consortium name="US DOE Joint Genome Institute"/>
            <person name="Lucas S."/>
            <person name="Copeland A."/>
            <person name="Lapidus A."/>
            <person name="Cheng J.-F."/>
            <person name="Bruce D."/>
            <person name="Goodwin L."/>
            <person name="Pitluck S."/>
            <person name="Saunders E."/>
            <person name="Brettin T."/>
            <person name="Detter J.C."/>
            <person name="Han C."/>
            <person name="Tapia R."/>
            <person name="Larimer F."/>
            <person name="Land M."/>
            <person name="Hauser L."/>
            <person name="Kyrpides N."/>
            <person name="Ivanova N."/>
            <person name="Holmes D."/>
            <person name="Lovley D."/>
            <person name="Kyrpides N."/>
            <person name="Anderson I.J."/>
            <person name="Woyke T."/>
        </authorList>
    </citation>
    <scope>NUCLEOTIDE SEQUENCE [LARGE SCALE GENOMIC DNA]</scope>
    <source>
        <strain evidence="5">DSM 10642 / AEDII12DO</strain>
    </source>
</reference>
<dbReference type="EMBL" id="CP001899">
    <property type="protein sequence ID" value="ADC64762.1"/>
    <property type="molecule type" value="Genomic_DNA"/>
</dbReference>
<protein>
    <recommendedName>
        <fullName evidence="3">DUF5658 domain-containing protein</fullName>
    </recommendedName>
</protein>
<proteinExistence type="predicted"/>
<sequence>MVDGDGKDCNRNSNGNGDRNLKLPPILLPIPRPGLRLKPKPGLGPRYTMSLLLILLSILNTLDYLTTVFAVSSGAFELNPVMRDVMDSGLFANCKLCASIFFLLMGVGAVSGLEFLDEWERSGFLLTILAALVILYTVVVVNNLLVAACGG</sequence>
<dbReference type="HOGENOM" id="CLU_1727162_0_0_2"/>
<evidence type="ECO:0000256" key="1">
    <source>
        <dbReference type="SAM" id="MobiDB-lite"/>
    </source>
</evidence>